<evidence type="ECO:0000256" key="1">
    <source>
        <dbReference type="ARBA" id="ARBA00004651"/>
    </source>
</evidence>
<feature type="transmembrane region" description="Helical" evidence="8">
    <location>
        <begin position="251"/>
        <end position="270"/>
    </location>
</feature>
<evidence type="ECO:0000256" key="4">
    <source>
        <dbReference type="ARBA" id="ARBA00022475"/>
    </source>
</evidence>
<sequence>MRHYTLDPFFRRMLIILFWVIFLYALYLMRTVLLPFLAAFILAYMLNPLVTGLARYMNRMLAIVVVYFASILLTGALIVWFMPVLWEQITLVWESLPLLVEWYNTTARAWISQRIDGQLIPLEADVISNALMEYAQKNYQVADAQLLIKQVLSSGMVVANNIGMAVMVPILTFYFLIGWQKRLDMWLHSIPKPYQKKALEVAKDCDDTLMNFIKGQLSVMLLLGSIYAIQLQMIGLNFGLLIGIGAGVASFVPYLGFALGIIVAIVVGLFQFGFDAIYIGLIIGAFMIGQAMEGYVLQPLLLGDKIGLSPLWVIFSVLAGASLFGFVGMLIALPVSAILNVLFHHTYSAYLDSDWHKGQKQLTLW</sequence>
<dbReference type="InterPro" id="IPR002549">
    <property type="entry name" value="AI-2E-like"/>
</dbReference>
<evidence type="ECO:0000256" key="3">
    <source>
        <dbReference type="ARBA" id="ARBA00022448"/>
    </source>
</evidence>
<evidence type="ECO:0000256" key="2">
    <source>
        <dbReference type="ARBA" id="ARBA00009773"/>
    </source>
</evidence>
<feature type="transmembrane region" description="Helical" evidence="8">
    <location>
        <begin position="310"/>
        <end position="343"/>
    </location>
</feature>
<dbReference type="Proteomes" id="UP000092671">
    <property type="component" value="Unassembled WGS sequence"/>
</dbReference>
<name>A0A1B8PMG9_MORNO</name>
<feature type="transmembrane region" description="Helical" evidence="8">
    <location>
        <begin position="277"/>
        <end position="298"/>
    </location>
</feature>
<comment type="similarity">
    <text evidence="2">Belongs to the autoinducer-2 exporter (AI-2E) (TC 2.A.86) family.</text>
</comment>
<keyword evidence="3" id="KW-0813">Transport</keyword>
<keyword evidence="6 8" id="KW-1133">Transmembrane helix</keyword>
<keyword evidence="7 8" id="KW-0472">Membrane</keyword>
<dbReference type="GO" id="GO:0005886">
    <property type="term" value="C:plasma membrane"/>
    <property type="evidence" value="ECO:0007669"/>
    <property type="project" value="UniProtKB-SubCell"/>
</dbReference>
<gene>
    <name evidence="9" type="ORF">A9Z60_00950</name>
</gene>
<dbReference type="OrthoDB" id="5792512at2"/>
<dbReference type="EMBL" id="LZDN01000001">
    <property type="protein sequence ID" value="OBX52280.1"/>
    <property type="molecule type" value="Genomic_DNA"/>
</dbReference>
<feature type="transmembrane region" description="Helical" evidence="8">
    <location>
        <begin position="33"/>
        <end position="54"/>
    </location>
</feature>
<protein>
    <submittedName>
        <fullName evidence="9">AI-2E family transporter</fullName>
    </submittedName>
</protein>
<accession>A0A1B8PMG9</accession>
<keyword evidence="5 8" id="KW-0812">Transmembrane</keyword>
<feature type="transmembrane region" description="Helical" evidence="8">
    <location>
        <begin position="61"/>
        <end position="86"/>
    </location>
</feature>
<evidence type="ECO:0000313" key="9">
    <source>
        <dbReference type="EMBL" id="OBX52280.1"/>
    </source>
</evidence>
<dbReference type="RefSeq" id="WP_066887633.1">
    <property type="nucleotide sequence ID" value="NZ_LZDM01000023.1"/>
</dbReference>
<dbReference type="PANTHER" id="PTHR21716">
    <property type="entry name" value="TRANSMEMBRANE PROTEIN"/>
    <property type="match status" value="1"/>
</dbReference>
<comment type="subcellular location">
    <subcellularLocation>
        <location evidence="1">Cell membrane</location>
        <topology evidence="1">Multi-pass membrane protein</topology>
    </subcellularLocation>
</comment>
<evidence type="ECO:0000256" key="6">
    <source>
        <dbReference type="ARBA" id="ARBA00022989"/>
    </source>
</evidence>
<evidence type="ECO:0000256" key="5">
    <source>
        <dbReference type="ARBA" id="ARBA00022692"/>
    </source>
</evidence>
<dbReference type="GO" id="GO:0055085">
    <property type="term" value="P:transmembrane transport"/>
    <property type="evidence" value="ECO:0007669"/>
    <property type="project" value="TreeGrafter"/>
</dbReference>
<evidence type="ECO:0000313" key="10">
    <source>
        <dbReference type="Proteomes" id="UP000092671"/>
    </source>
</evidence>
<proteinExistence type="inferred from homology"/>
<feature type="transmembrane region" description="Helical" evidence="8">
    <location>
        <begin position="219"/>
        <end position="245"/>
    </location>
</feature>
<reference evidence="9 10" key="1">
    <citation type="submission" date="2016-06" db="EMBL/GenBank/DDBJ databases">
        <title>Draft genome of Moraxella nonliquefaciens CCUG 60284.</title>
        <authorList>
            <person name="Salva-Serra F."/>
            <person name="Engstrom-Jakobsson H."/>
            <person name="Thorell K."/>
            <person name="Gonzales-Siles L."/>
            <person name="Karlsson R."/>
            <person name="Boulund F."/>
            <person name="Engstrand L."/>
            <person name="Kristiansson E."/>
            <person name="Moore E."/>
        </authorList>
    </citation>
    <scope>NUCLEOTIDE SEQUENCE [LARGE SCALE GENOMIC DNA]</scope>
    <source>
        <strain evidence="9 10">CCUG 60284</strain>
    </source>
</reference>
<feature type="transmembrane region" description="Helical" evidence="8">
    <location>
        <begin position="157"/>
        <end position="177"/>
    </location>
</feature>
<organism evidence="9 10">
    <name type="scientific">Moraxella nonliquefaciens</name>
    <dbReference type="NCBI Taxonomy" id="478"/>
    <lineage>
        <taxon>Bacteria</taxon>
        <taxon>Pseudomonadati</taxon>
        <taxon>Pseudomonadota</taxon>
        <taxon>Gammaproteobacteria</taxon>
        <taxon>Moraxellales</taxon>
        <taxon>Moraxellaceae</taxon>
        <taxon>Moraxella</taxon>
    </lineage>
</organism>
<dbReference type="Pfam" id="PF01594">
    <property type="entry name" value="AI-2E_transport"/>
    <property type="match status" value="1"/>
</dbReference>
<dbReference type="PANTHER" id="PTHR21716:SF53">
    <property type="entry name" value="PERMEASE PERM-RELATED"/>
    <property type="match status" value="1"/>
</dbReference>
<dbReference type="AlphaFoldDB" id="A0A1B8PMG9"/>
<comment type="caution">
    <text evidence="9">The sequence shown here is derived from an EMBL/GenBank/DDBJ whole genome shotgun (WGS) entry which is preliminary data.</text>
</comment>
<feature type="transmembrane region" description="Helical" evidence="8">
    <location>
        <begin position="9"/>
        <end position="27"/>
    </location>
</feature>
<evidence type="ECO:0000256" key="7">
    <source>
        <dbReference type="ARBA" id="ARBA00023136"/>
    </source>
</evidence>
<keyword evidence="4" id="KW-1003">Cell membrane</keyword>
<evidence type="ECO:0000256" key="8">
    <source>
        <dbReference type="SAM" id="Phobius"/>
    </source>
</evidence>